<keyword evidence="6 7" id="KW-0472">Membrane</keyword>
<dbReference type="Pfam" id="PF08627">
    <property type="entry name" value="CRT-like"/>
    <property type="match status" value="1"/>
</dbReference>
<feature type="transmembrane region" description="Helical" evidence="7">
    <location>
        <begin position="251"/>
        <end position="269"/>
    </location>
</feature>
<feature type="transmembrane region" description="Helical" evidence="7">
    <location>
        <begin position="28"/>
        <end position="51"/>
    </location>
</feature>
<keyword evidence="9" id="KW-1185">Reference proteome</keyword>
<feature type="transmembrane region" description="Helical" evidence="7">
    <location>
        <begin position="122"/>
        <end position="142"/>
    </location>
</feature>
<evidence type="ECO:0000256" key="7">
    <source>
        <dbReference type="SAM" id="Phobius"/>
    </source>
</evidence>
<dbReference type="InParanoid" id="C5KWZ9"/>
<dbReference type="InterPro" id="IPR013936">
    <property type="entry name" value="CRT-like"/>
</dbReference>
<feature type="transmembrane region" description="Helical" evidence="7">
    <location>
        <begin position="154"/>
        <end position="173"/>
    </location>
</feature>
<dbReference type="GeneID" id="9056245"/>
<keyword evidence="4 7" id="KW-0812">Transmembrane</keyword>
<comment type="subcellular location">
    <subcellularLocation>
        <location evidence="1">Membrane</location>
        <topology evidence="1">Multi-pass membrane protein</topology>
    </subcellularLocation>
</comment>
<evidence type="ECO:0000256" key="5">
    <source>
        <dbReference type="ARBA" id="ARBA00022989"/>
    </source>
</evidence>
<dbReference type="Proteomes" id="UP000007800">
    <property type="component" value="Unassembled WGS sequence"/>
</dbReference>
<dbReference type="OrthoDB" id="416555at2759"/>
<evidence type="ECO:0000256" key="6">
    <source>
        <dbReference type="ARBA" id="ARBA00023136"/>
    </source>
</evidence>
<dbReference type="PANTHER" id="PTHR31326:SF1">
    <property type="entry name" value="PROTEIN CLT2, CHLOROPLASTIC"/>
    <property type="match status" value="1"/>
</dbReference>
<comment type="similarity">
    <text evidence="2">Belongs to the CRT-like transporter family.</text>
</comment>
<name>C5KWZ9_PERM5</name>
<dbReference type="EMBL" id="GG677097">
    <property type="protein sequence ID" value="EER11003.1"/>
    <property type="molecule type" value="Genomic_DNA"/>
</dbReference>
<keyword evidence="5 7" id="KW-1133">Transmembrane helix</keyword>
<evidence type="ECO:0000313" key="8">
    <source>
        <dbReference type="EMBL" id="EER11003.1"/>
    </source>
</evidence>
<dbReference type="AlphaFoldDB" id="C5KWZ9"/>
<accession>C5KWZ9</accession>
<feature type="transmembrane region" description="Helical" evidence="7">
    <location>
        <begin position="72"/>
        <end position="90"/>
    </location>
</feature>
<dbReference type="GO" id="GO:0016020">
    <property type="term" value="C:membrane"/>
    <property type="evidence" value="ECO:0007669"/>
    <property type="project" value="UniProtKB-SubCell"/>
</dbReference>
<feature type="transmembrane region" description="Helical" evidence="7">
    <location>
        <begin position="275"/>
        <end position="297"/>
    </location>
</feature>
<dbReference type="OMA" id="MIPFIAG"/>
<protein>
    <submittedName>
        <fullName evidence="8">Chloroquine resistance transporter, putative</fullName>
    </submittedName>
</protein>
<dbReference type="PANTHER" id="PTHR31326">
    <property type="entry name" value="PROTEIN CLT2, CHLOROPLASTIC"/>
    <property type="match status" value="1"/>
</dbReference>
<sequence>MFAVIVTGSTDVVAGKIRAEPLGPYSGFVTAIANAIVYFTIYTSTCTYRYIMGYITKQQIKFIWSRDGQWRLLAIAGLCDVLGQILQFIGQPYVSVMVYQLMLQAQVPFTALWSASLLRVKYVAVELIGLIVVVLGSATAFMQLSQGGLSSTNIPMATLVCLSTACTAMSFTLKEMVFRRYTAEYHDDLDIFVVNSAASVFSLCWSLPVSSGIEWLRQPLGFTQRLEDGFFCLVAERPTDISSCQYATSTYIIYMSLNIFYNISVYALVAKHSALLTFVCMKLTAPLAAILSLIPWPLIGSSEIPSSEWVALAVILAGVFLFRHGNHVKDKAMADAAVSATAWMLCCFPFFQKKKYHHALVVEEEKEAATPQLESPLLSPDMRRTVSAPVRARMYVCPDGRRVCCPSQCNRMEMILCRCEAPFVM</sequence>
<evidence type="ECO:0000256" key="2">
    <source>
        <dbReference type="ARBA" id="ARBA00006690"/>
    </source>
</evidence>
<dbReference type="InterPro" id="IPR037185">
    <property type="entry name" value="EmrE-like"/>
</dbReference>
<reference evidence="8 9" key="1">
    <citation type="submission" date="2008-07" db="EMBL/GenBank/DDBJ databases">
        <authorList>
            <person name="El-Sayed N."/>
            <person name="Caler E."/>
            <person name="Inman J."/>
            <person name="Amedeo P."/>
            <person name="Hass B."/>
            <person name="Wortman J."/>
        </authorList>
    </citation>
    <scope>NUCLEOTIDE SEQUENCE [LARGE SCALE GENOMIC DNA]</scope>
    <source>
        <strain evidence="9">ATCC 50983 / TXsc</strain>
    </source>
</reference>
<keyword evidence="3" id="KW-0813">Transport</keyword>
<evidence type="ECO:0000256" key="1">
    <source>
        <dbReference type="ARBA" id="ARBA00004141"/>
    </source>
</evidence>
<feature type="transmembrane region" description="Helical" evidence="7">
    <location>
        <begin position="96"/>
        <end position="115"/>
    </location>
</feature>
<proteinExistence type="inferred from homology"/>
<evidence type="ECO:0000256" key="3">
    <source>
        <dbReference type="ARBA" id="ARBA00022448"/>
    </source>
</evidence>
<evidence type="ECO:0000256" key="4">
    <source>
        <dbReference type="ARBA" id="ARBA00022692"/>
    </source>
</evidence>
<evidence type="ECO:0000313" key="9">
    <source>
        <dbReference type="Proteomes" id="UP000007800"/>
    </source>
</evidence>
<gene>
    <name evidence="8" type="ORF">Pmar_PMAR029624</name>
</gene>
<organism evidence="9">
    <name type="scientific">Perkinsus marinus (strain ATCC 50983 / TXsc)</name>
    <dbReference type="NCBI Taxonomy" id="423536"/>
    <lineage>
        <taxon>Eukaryota</taxon>
        <taxon>Sar</taxon>
        <taxon>Alveolata</taxon>
        <taxon>Perkinsozoa</taxon>
        <taxon>Perkinsea</taxon>
        <taxon>Perkinsida</taxon>
        <taxon>Perkinsidae</taxon>
        <taxon>Perkinsus</taxon>
    </lineage>
</organism>
<feature type="transmembrane region" description="Helical" evidence="7">
    <location>
        <begin position="309"/>
        <end position="326"/>
    </location>
</feature>
<dbReference type="RefSeq" id="XP_002779208.1">
    <property type="nucleotide sequence ID" value="XM_002779162.1"/>
</dbReference>
<dbReference type="SUPFAM" id="SSF103481">
    <property type="entry name" value="Multidrug resistance efflux transporter EmrE"/>
    <property type="match status" value="1"/>
</dbReference>